<dbReference type="Pfam" id="PF06580">
    <property type="entry name" value="His_kinase"/>
    <property type="match status" value="1"/>
</dbReference>
<dbReference type="Gene3D" id="3.30.450.20">
    <property type="entry name" value="PAS domain"/>
    <property type="match status" value="1"/>
</dbReference>
<dbReference type="AlphaFoldDB" id="A0A1W2B104"/>
<organism evidence="3 4">
    <name type="scientific">Pedobacter nyackensis</name>
    <dbReference type="NCBI Taxonomy" id="475255"/>
    <lineage>
        <taxon>Bacteria</taxon>
        <taxon>Pseudomonadati</taxon>
        <taxon>Bacteroidota</taxon>
        <taxon>Sphingobacteriia</taxon>
        <taxon>Sphingobacteriales</taxon>
        <taxon>Sphingobacteriaceae</taxon>
        <taxon>Pedobacter</taxon>
    </lineage>
</organism>
<keyword evidence="1" id="KW-0472">Membrane</keyword>
<dbReference type="STRING" id="475255.SAMN04488101_10221"/>
<feature type="transmembrane region" description="Helical" evidence="1">
    <location>
        <begin position="12"/>
        <end position="31"/>
    </location>
</feature>
<evidence type="ECO:0000313" key="3">
    <source>
        <dbReference type="EMBL" id="SMC66480.1"/>
    </source>
</evidence>
<dbReference type="GO" id="GO:0000155">
    <property type="term" value="F:phosphorelay sensor kinase activity"/>
    <property type="evidence" value="ECO:0007669"/>
    <property type="project" value="InterPro"/>
</dbReference>
<keyword evidence="3" id="KW-0808">Transferase</keyword>
<keyword evidence="1" id="KW-0812">Transmembrane</keyword>
<name>A0A1W2B104_9SPHI</name>
<dbReference type="RefSeq" id="WP_084287473.1">
    <property type="nucleotide sequence ID" value="NZ_FWYB01000002.1"/>
</dbReference>
<sequence length="524" mass="59930">MKSPIFSSRYFIVIGLFILLCFTAIGIFISLKFSKRAEQISIELATKSYQLKSNIMHNEFKDLIKGISNSEAILPQINNKDDFRNHEGTLEAILLNHSKVDKGWYAIAGKNDTVYRAIQKIGNTYHHTPILKHQKNWIQSQLALKDTIVNRGKLVSVADTMHWLVGSKHQLADSTILMFGLDINLKQLQYYLRDVDAYGMAYPFIVDEDGYYVTNPEEKLIGTKIPSPVNPLSGKIFLRDSLSSYEMVFSSYLELPVIRYYTPLNISGMRWTMVIDTLVLSVDEDVKAIEKYLMFMFATTALVILLLIAWAQAKWQKEFAEKQALSLVAERQQKDNALLQLNTLKEKVNPHFLFNSLSSLNALIEKDPELAQSFVVKLSRVYRYVLESYPNGLATVAEELRFANEYFFLLRIRFGDALEPLDIQVSEAHLQAFIPFMSLQTLIENAVKHNVLSKMMPLKISIKSEDDYIVTSNNLQLRNDVKDSGKQGLSYLQSTYAYFGSKQFSYGEEGDVYKVYLPLLKATE</sequence>
<reference evidence="3 4" key="1">
    <citation type="submission" date="2017-04" db="EMBL/GenBank/DDBJ databases">
        <authorList>
            <person name="Afonso C.L."/>
            <person name="Miller P.J."/>
            <person name="Scott M.A."/>
            <person name="Spackman E."/>
            <person name="Goraichik I."/>
            <person name="Dimitrov K.M."/>
            <person name="Suarez D.L."/>
            <person name="Swayne D.E."/>
        </authorList>
    </citation>
    <scope>NUCLEOTIDE SEQUENCE [LARGE SCALE GENOMIC DNA]</scope>
    <source>
        <strain evidence="3 4">DSM 19625</strain>
    </source>
</reference>
<dbReference type="PANTHER" id="PTHR34220">
    <property type="entry name" value="SENSOR HISTIDINE KINASE YPDA"/>
    <property type="match status" value="1"/>
</dbReference>
<keyword evidence="1" id="KW-1133">Transmembrane helix</keyword>
<proteinExistence type="predicted"/>
<dbReference type="GO" id="GO:0016020">
    <property type="term" value="C:membrane"/>
    <property type="evidence" value="ECO:0007669"/>
    <property type="project" value="InterPro"/>
</dbReference>
<keyword evidence="4" id="KW-1185">Reference proteome</keyword>
<dbReference type="OrthoDB" id="9809908at2"/>
<accession>A0A1W2B104</accession>
<feature type="transmembrane region" description="Helical" evidence="1">
    <location>
        <begin position="292"/>
        <end position="311"/>
    </location>
</feature>
<dbReference type="Proteomes" id="UP000192678">
    <property type="component" value="Unassembled WGS sequence"/>
</dbReference>
<evidence type="ECO:0000313" key="4">
    <source>
        <dbReference type="Proteomes" id="UP000192678"/>
    </source>
</evidence>
<evidence type="ECO:0000259" key="2">
    <source>
        <dbReference type="Pfam" id="PF06580"/>
    </source>
</evidence>
<gene>
    <name evidence="3" type="ORF">SAMN04488101_10221</name>
</gene>
<dbReference type="PANTHER" id="PTHR34220:SF7">
    <property type="entry name" value="SENSOR HISTIDINE KINASE YPDA"/>
    <property type="match status" value="1"/>
</dbReference>
<dbReference type="InterPro" id="IPR010559">
    <property type="entry name" value="Sig_transdc_His_kin_internal"/>
</dbReference>
<dbReference type="EMBL" id="FWYB01000002">
    <property type="protein sequence ID" value="SMC66480.1"/>
    <property type="molecule type" value="Genomic_DNA"/>
</dbReference>
<protein>
    <submittedName>
        <fullName evidence="3">Histidine kinase</fullName>
    </submittedName>
</protein>
<dbReference type="InterPro" id="IPR050640">
    <property type="entry name" value="Bact_2-comp_sensor_kinase"/>
</dbReference>
<feature type="domain" description="Signal transduction histidine kinase internal region" evidence="2">
    <location>
        <begin position="340"/>
        <end position="418"/>
    </location>
</feature>
<evidence type="ECO:0000256" key="1">
    <source>
        <dbReference type="SAM" id="Phobius"/>
    </source>
</evidence>
<keyword evidence="3" id="KW-0418">Kinase</keyword>